<accession>A0A1S7DRX5</accession>
<evidence type="ECO:0000313" key="9">
    <source>
        <dbReference type="EMBL" id="AQY21854.1"/>
    </source>
</evidence>
<evidence type="ECO:0000256" key="7">
    <source>
        <dbReference type="ARBA" id="ARBA00023237"/>
    </source>
</evidence>
<evidence type="ECO:0000256" key="6">
    <source>
        <dbReference type="ARBA" id="ARBA00023136"/>
    </source>
</evidence>
<keyword evidence="8" id="KW-0175">Coiled coil</keyword>
<protein>
    <submittedName>
        <fullName evidence="9">Outer membrane protein TolC</fullName>
    </submittedName>
</protein>
<dbReference type="Pfam" id="PF02321">
    <property type="entry name" value="OEP"/>
    <property type="match status" value="2"/>
</dbReference>
<dbReference type="PANTHER" id="PTHR30026:SF20">
    <property type="entry name" value="OUTER MEMBRANE PROTEIN TOLC"/>
    <property type="match status" value="1"/>
</dbReference>
<proteinExistence type="inferred from homology"/>
<dbReference type="GO" id="GO:0015562">
    <property type="term" value="F:efflux transmembrane transporter activity"/>
    <property type="evidence" value="ECO:0007669"/>
    <property type="project" value="InterPro"/>
</dbReference>
<feature type="coiled-coil region" evidence="8">
    <location>
        <begin position="337"/>
        <end position="434"/>
    </location>
</feature>
<dbReference type="GO" id="GO:0009279">
    <property type="term" value="C:cell outer membrane"/>
    <property type="evidence" value="ECO:0007669"/>
    <property type="project" value="UniProtKB-SubCell"/>
</dbReference>
<keyword evidence="6" id="KW-0472">Membrane</keyword>
<keyword evidence="7" id="KW-0998">Cell outer membrane</keyword>
<evidence type="ECO:0000256" key="1">
    <source>
        <dbReference type="ARBA" id="ARBA00004442"/>
    </source>
</evidence>
<sequence length="448" mass="50782">MKNSIKIIGLVALFFQGAFSAQDSRMLSLSEAINHAMEHKADAEKARLNIKKGDAEIAEVKANAFPKITINNNTTYNPLLQEIIMPNFVNPTQNMRLTLGQRWQSTHMAQLQQVLFNQTVFTGLKAAKSTKEFYLINAQLTEEQIIEKVANAYYQVYQTEQMLQNLQDNLKIVEQTVKIIKGLYDAGLAKKIDYDRALVSFNNVKANQQQLINAVQLSKNALKFMIGMQMEQEIELPEQSFEPSVLISESSNSDFSERTELKVLKKQLELLNWKKKASESEYYPTATLIANYGWLGQGTKMPWWHGEKDKVYWSDMASIGLNISIPVFNGFSTKSKIEKDKIDIEKAQADLKEAQLGLDLAYKNAKTQLENSSITIKNQENNVKLAEEVMANTRANYQYGLATLNDILGAERDLADAKNNLTKSKLDYKLAEIELLKSQGKLRTLTEK</sequence>
<comment type="similarity">
    <text evidence="2">Belongs to the outer membrane factor (OMF) (TC 1.B.17) family.</text>
</comment>
<dbReference type="EMBL" id="CP011859">
    <property type="protein sequence ID" value="AQY21854.1"/>
    <property type="molecule type" value="Genomic_DNA"/>
</dbReference>
<evidence type="ECO:0000313" key="10">
    <source>
        <dbReference type="Proteomes" id="UP000189883"/>
    </source>
</evidence>
<dbReference type="InterPro" id="IPR003423">
    <property type="entry name" value="OMP_efflux"/>
</dbReference>
<dbReference type="Gene3D" id="1.20.1600.10">
    <property type="entry name" value="Outer membrane efflux proteins (OEP)"/>
    <property type="match status" value="1"/>
</dbReference>
<keyword evidence="4" id="KW-1134">Transmembrane beta strand</keyword>
<dbReference type="GO" id="GO:1990281">
    <property type="term" value="C:efflux pump complex"/>
    <property type="evidence" value="ECO:0007669"/>
    <property type="project" value="TreeGrafter"/>
</dbReference>
<keyword evidence="5" id="KW-0812">Transmembrane</keyword>
<organism evidence="9 10">
    <name type="scientific">Riemerella anatipestifer</name>
    <name type="common">Moraxella anatipestifer</name>
    <dbReference type="NCBI Taxonomy" id="34085"/>
    <lineage>
        <taxon>Bacteria</taxon>
        <taxon>Pseudomonadati</taxon>
        <taxon>Bacteroidota</taxon>
        <taxon>Flavobacteriia</taxon>
        <taxon>Flavobacteriales</taxon>
        <taxon>Weeksellaceae</taxon>
        <taxon>Riemerella</taxon>
    </lineage>
</organism>
<dbReference type="GO" id="GO:0015288">
    <property type="term" value="F:porin activity"/>
    <property type="evidence" value="ECO:0007669"/>
    <property type="project" value="TreeGrafter"/>
</dbReference>
<keyword evidence="3" id="KW-0813">Transport</keyword>
<dbReference type="RefSeq" id="WP_079207121.1">
    <property type="nucleotide sequence ID" value="NZ_CP011859.1"/>
</dbReference>
<dbReference type="SUPFAM" id="SSF56954">
    <property type="entry name" value="Outer membrane efflux proteins (OEP)"/>
    <property type="match status" value="1"/>
</dbReference>
<feature type="coiled-coil region" evidence="8">
    <location>
        <begin position="156"/>
        <end position="183"/>
    </location>
</feature>
<evidence type="ECO:0000256" key="3">
    <source>
        <dbReference type="ARBA" id="ARBA00022448"/>
    </source>
</evidence>
<evidence type="ECO:0000256" key="2">
    <source>
        <dbReference type="ARBA" id="ARBA00007613"/>
    </source>
</evidence>
<comment type="subcellular location">
    <subcellularLocation>
        <location evidence="1">Cell outer membrane</location>
    </subcellularLocation>
</comment>
<reference evidence="9 10" key="1">
    <citation type="submission" date="2015-06" db="EMBL/GenBank/DDBJ databases">
        <title>R. anatipestifer strain HXb2 is the most virulent strain so far, and the genome sequence would help us uncover the pathogenesis.</title>
        <authorList>
            <person name="Hu Q."/>
            <person name="Qi J."/>
            <person name="Bo H."/>
            <person name="Liu G."/>
            <person name="Tao M."/>
            <person name="Ding Y."/>
            <person name="Xue Y."/>
        </authorList>
    </citation>
    <scope>NUCLEOTIDE SEQUENCE [LARGE SCALE GENOMIC DNA]</scope>
    <source>
        <strain evidence="9 10">HXb2</strain>
    </source>
</reference>
<evidence type="ECO:0000256" key="5">
    <source>
        <dbReference type="ARBA" id="ARBA00022692"/>
    </source>
</evidence>
<evidence type="ECO:0000256" key="8">
    <source>
        <dbReference type="SAM" id="Coils"/>
    </source>
</evidence>
<dbReference type="Proteomes" id="UP000189883">
    <property type="component" value="Chromosome"/>
</dbReference>
<evidence type="ECO:0000256" key="4">
    <source>
        <dbReference type="ARBA" id="ARBA00022452"/>
    </source>
</evidence>
<name>A0A1S7DRX5_RIEAN</name>
<gene>
    <name evidence="9" type="primary">tolC</name>
    <name evidence="9" type="ORF">AB406_0900</name>
</gene>
<dbReference type="InterPro" id="IPR051906">
    <property type="entry name" value="TolC-like"/>
</dbReference>
<dbReference type="PANTHER" id="PTHR30026">
    <property type="entry name" value="OUTER MEMBRANE PROTEIN TOLC"/>
    <property type="match status" value="1"/>
</dbReference>
<dbReference type="AlphaFoldDB" id="A0A1S7DRX5"/>